<proteinExistence type="predicted"/>
<sequence>MHLKCSYCRVMLQGIMSAFSLLSGPLQDKEKWPIDLYSKHFQ</sequence>
<dbReference type="Gramene" id="Solyc04g012150.3.1">
    <property type="protein sequence ID" value="Solyc04g012150.3.1"/>
    <property type="gene ID" value="Solyc04g012150.3"/>
</dbReference>
<evidence type="ECO:0000313" key="2">
    <source>
        <dbReference type="Proteomes" id="UP000004994"/>
    </source>
</evidence>
<protein>
    <submittedName>
        <fullName evidence="1">Uncharacterized protein</fullName>
    </submittedName>
</protein>
<reference evidence="1" key="1">
    <citation type="journal article" date="2012" name="Nature">
        <title>The tomato genome sequence provides insights into fleshy fruit evolution.</title>
        <authorList>
            <consortium name="Tomato Genome Consortium"/>
        </authorList>
    </citation>
    <scope>NUCLEOTIDE SEQUENCE [LARGE SCALE GENOMIC DNA]</scope>
    <source>
        <strain evidence="1">cv. Heinz 1706</strain>
    </source>
</reference>
<keyword evidence="2" id="KW-1185">Reference proteome</keyword>
<dbReference type="EnsemblPlants" id="Solyc04g012150.3.1">
    <property type="protein sequence ID" value="Solyc04g012150.3.1"/>
    <property type="gene ID" value="Solyc04g012150.3"/>
</dbReference>
<dbReference type="InParanoid" id="A0A3Q7G100"/>
<accession>A0A3Q7G100</accession>
<dbReference type="Proteomes" id="UP000004994">
    <property type="component" value="Chromosome 4"/>
</dbReference>
<dbReference type="AlphaFoldDB" id="A0A3Q7G100"/>
<name>A0A3Q7G100_SOLLC</name>
<reference evidence="1" key="2">
    <citation type="submission" date="2019-01" db="UniProtKB">
        <authorList>
            <consortium name="EnsemblPlants"/>
        </authorList>
    </citation>
    <scope>IDENTIFICATION</scope>
    <source>
        <strain evidence="1">cv. Heinz 1706</strain>
    </source>
</reference>
<evidence type="ECO:0000313" key="1">
    <source>
        <dbReference type="EnsemblPlants" id="Solyc04g012150.3.1"/>
    </source>
</evidence>
<dbReference type="PaxDb" id="4081-Solyc04g012150.2.1"/>
<organism evidence="1">
    <name type="scientific">Solanum lycopersicum</name>
    <name type="common">Tomato</name>
    <name type="synonym">Lycopersicon esculentum</name>
    <dbReference type="NCBI Taxonomy" id="4081"/>
    <lineage>
        <taxon>Eukaryota</taxon>
        <taxon>Viridiplantae</taxon>
        <taxon>Streptophyta</taxon>
        <taxon>Embryophyta</taxon>
        <taxon>Tracheophyta</taxon>
        <taxon>Spermatophyta</taxon>
        <taxon>Magnoliopsida</taxon>
        <taxon>eudicotyledons</taxon>
        <taxon>Gunneridae</taxon>
        <taxon>Pentapetalae</taxon>
        <taxon>asterids</taxon>
        <taxon>lamiids</taxon>
        <taxon>Solanales</taxon>
        <taxon>Solanaceae</taxon>
        <taxon>Solanoideae</taxon>
        <taxon>Solaneae</taxon>
        <taxon>Solanum</taxon>
        <taxon>Solanum subgen. Lycopersicon</taxon>
    </lineage>
</organism>